<evidence type="ECO:0000313" key="12">
    <source>
        <dbReference type="Proteomes" id="UP001224083"/>
    </source>
</evidence>
<keyword evidence="7 10" id="KW-0119">Carbohydrate metabolism</keyword>
<evidence type="ECO:0000256" key="1">
    <source>
        <dbReference type="ARBA" id="ARBA00000439"/>
    </source>
</evidence>
<dbReference type="PANTHER" id="PTHR32438:SF5">
    <property type="entry name" value="4-ALPHA-GLUCANOTRANSFERASE DPE1, CHLOROPLASTIC_AMYLOPLASTIC"/>
    <property type="match status" value="1"/>
</dbReference>
<gene>
    <name evidence="11" type="primary">malQ</name>
    <name evidence="11" type="ORF">O7M46_09915</name>
</gene>
<reference evidence="11 12" key="1">
    <citation type="submission" date="2022-12" db="EMBL/GenBank/DDBJ databases">
        <title>Genome sequence of Pasteurellaceae Bisgaard Taxon 45.</title>
        <authorList>
            <person name="Foggin C."/>
            <person name="Rosen L.E."/>
            <person name="Henton M."/>
            <person name="Buys A."/>
            <person name="Floyd T."/>
            <person name="Turner A.D."/>
            <person name="Tarbin J."/>
            <person name="Lloyd A.S."/>
            <person name="Chaitezvi C."/>
            <person name="Ellis R.J."/>
            <person name="Roberts H.C."/>
            <person name="Dastjerdi A."/>
            <person name="Nunez A."/>
            <person name="Van Vliet A.H."/>
            <person name="Steinbach F."/>
        </authorList>
    </citation>
    <scope>NUCLEOTIDE SEQUENCE [LARGE SCALE GENOMIC DNA]</scope>
    <source>
        <strain evidence="11 12">VF20HR</strain>
    </source>
</reference>
<keyword evidence="6 10" id="KW-0808">Transferase</keyword>
<dbReference type="EC" id="2.4.1.25" evidence="3 10"/>
<dbReference type="PANTHER" id="PTHR32438">
    <property type="entry name" value="4-ALPHA-GLUCANOTRANSFERASE DPE1, CHLOROPLASTIC/AMYLOPLASTIC"/>
    <property type="match status" value="1"/>
</dbReference>
<dbReference type="InterPro" id="IPR003385">
    <property type="entry name" value="Glyco_hydro_77"/>
</dbReference>
<dbReference type="NCBIfam" id="TIGR00217">
    <property type="entry name" value="malQ"/>
    <property type="match status" value="1"/>
</dbReference>
<sequence>MDIEYIRREAEKQGIAPSHYDINGQLIYASPDTLTYFTDLLKASSDSSSAQLHFHDVVVFLENEPIQYCLARLSLAEQPLSYQLVNESGKHILTQSCTRSAFLNLPPLEFGYYHLRITNADTHYSVRVLISPQTAYQPPVLQQKKAWGLNIQLYSLRSEQNWGIGDFADLAYLVEQAVTYGVDFIGINPLHLMYDAVPEWASPYSSSSRRWLNPIYLSVPKLPEFKRCKGVQHWFTSEDIQTELACLQTTDLVDYTRVSALKQTALKQLFAFSKRSQSAVIIQRRQAFLQFMKQQGEPLLLQGLFDVLDGQSHPQMPTEKTIGWLGWCREWQSLSKAKRQRLLKTYQAEIEFYAWLQWLATEQLMEIQALCARLGMSLGIYGDLAVNSSRGSADVWTDPELYLINASIGAPPDPLGPVGQNWNLPPYNPAILTRRGFQPFIDMLRSNMQHFGVLRIDHVMGLFRLWLIPEEKTAADGAYVYYPFDELMAILAIESQRNRCLIVGEDLGTVPDEVRSKLNELQIFSYFVLYFEQRNRQYPPGEQFPVNAFATIGTHDVPSLQSFWHCVDLQLFHQLGILDGEMLQQKYAQRVIDKQALLDTLHRDGYLPPNYEGNALSMAMHAHLNYVLHQYLAKSRTRLIGVQLENLFSQEMSFNLPGTDREYPNWRKKLAWTLEQLFSDQHITAFLSEIDQARHA</sequence>
<name>A0ABT9KGU1_9PAST</name>
<keyword evidence="5 10" id="KW-0328">Glycosyltransferase</keyword>
<dbReference type="Gene3D" id="3.20.20.80">
    <property type="entry name" value="Glycosidases"/>
    <property type="match status" value="1"/>
</dbReference>
<evidence type="ECO:0000256" key="10">
    <source>
        <dbReference type="RuleBase" id="RU361207"/>
    </source>
</evidence>
<dbReference type="EMBL" id="JAQAHH010000009">
    <property type="protein sequence ID" value="MDP9501272.1"/>
    <property type="molecule type" value="Genomic_DNA"/>
</dbReference>
<evidence type="ECO:0000256" key="7">
    <source>
        <dbReference type="ARBA" id="ARBA00023277"/>
    </source>
</evidence>
<accession>A0ABT9KGU1</accession>
<organism evidence="11 12">
    <name type="scientific">Bisgaard Taxon 45</name>
    <dbReference type="NCBI Taxonomy" id="304289"/>
    <lineage>
        <taxon>Bacteria</taxon>
        <taxon>Pseudomonadati</taxon>
        <taxon>Pseudomonadota</taxon>
        <taxon>Gammaproteobacteria</taxon>
        <taxon>Pasteurellales</taxon>
        <taxon>Pasteurellaceae</taxon>
    </lineage>
</organism>
<evidence type="ECO:0000256" key="3">
    <source>
        <dbReference type="ARBA" id="ARBA00012560"/>
    </source>
</evidence>
<dbReference type="GO" id="GO:0004134">
    <property type="term" value="F:4-alpha-glucanotransferase activity"/>
    <property type="evidence" value="ECO:0007669"/>
    <property type="project" value="UniProtKB-EC"/>
</dbReference>
<dbReference type="InterPro" id="IPR017853">
    <property type="entry name" value="GH"/>
</dbReference>
<evidence type="ECO:0000256" key="6">
    <source>
        <dbReference type="ARBA" id="ARBA00022679"/>
    </source>
</evidence>
<protein>
    <recommendedName>
        <fullName evidence="4 10">4-alpha-glucanotransferase</fullName>
        <ecNumber evidence="3 10">2.4.1.25</ecNumber>
    </recommendedName>
    <alternativeName>
        <fullName evidence="8 10">Amylomaltase</fullName>
    </alternativeName>
    <alternativeName>
        <fullName evidence="9 10">Disproportionating enzyme</fullName>
    </alternativeName>
</protein>
<evidence type="ECO:0000256" key="4">
    <source>
        <dbReference type="ARBA" id="ARBA00020295"/>
    </source>
</evidence>
<comment type="catalytic activity">
    <reaction evidence="1 10">
        <text>Transfers a segment of a (1-&gt;4)-alpha-D-glucan to a new position in an acceptor, which may be glucose or a (1-&gt;4)-alpha-D-glucan.</text>
        <dbReference type="EC" id="2.4.1.25"/>
    </reaction>
</comment>
<evidence type="ECO:0000256" key="8">
    <source>
        <dbReference type="ARBA" id="ARBA00031423"/>
    </source>
</evidence>
<dbReference type="SUPFAM" id="SSF51445">
    <property type="entry name" value="(Trans)glycosidases"/>
    <property type="match status" value="1"/>
</dbReference>
<evidence type="ECO:0000256" key="2">
    <source>
        <dbReference type="ARBA" id="ARBA00005684"/>
    </source>
</evidence>
<evidence type="ECO:0000313" key="11">
    <source>
        <dbReference type="EMBL" id="MDP9501272.1"/>
    </source>
</evidence>
<comment type="caution">
    <text evidence="11">The sequence shown here is derived from an EMBL/GenBank/DDBJ whole genome shotgun (WGS) entry which is preliminary data.</text>
</comment>
<dbReference type="Proteomes" id="UP001224083">
    <property type="component" value="Unassembled WGS sequence"/>
</dbReference>
<proteinExistence type="inferred from homology"/>
<keyword evidence="12" id="KW-1185">Reference proteome</keyword>
<comment type="similarity">
    <text evidence="2 10">Belongs to the disproportionating enzyme family.</text>
</comment>
<dbReference type="Pfam" id="PF02446">
    <property type="entry name" value="Glyco_hydro_77"/>
    <property type="match status" value="1"/>
</dbReference>
<evidence type="ECO:0000256" key="9">
    <source>
        <dbReference type="ARBA" id="ARBA00031501"/>
    </source>
</evidence>
<evidence type="ECO:0000256" key="5">
    <source>
        <dbReference type="ARBA" id="ARBA00022676"/>
    </source>
</evidence>